<comment type="caution">
    <text evidence="1">The sequence shown here is derived from an EMBL/GenBank/DDBJ whole genome shotgun (WGS) entry which is preliminary data.</text>
</comment>
<name>A0A117US75_9SPHN</name>
<evidence type="ECO:0000313" key="1">
    <source>
        <dbReference type="EMBL" id="KUR69897.1"/>
    </source>
</evidence>
<dbReference type="Proteomes" id="UP000058012">
    <property type="component" value="Unassembled WGS sequence"/>
</dbReference>
<evidence type="ECO:0000313" key="2">
    <source>
        <dbReference type="Proteomes" id="UP000058012"/>
    </source>
</evidence>
<keyword evidence="2" id="KW-1185">Reference proteome</keyword>
<dbReference type="AlphaFoldDB" id="A0A117US75"/>
<accession>A0A117US75</accession>
<protein>
    <submittedName>
        <fullName evidence="1">Uncharacterized protein</fullName>
    </submittedName>
</protein>
<dbReference type="EMBL" id="LLZS01000011">
    <property type="protein sequence ID" value="KUR69897.1"/>
    <property type="molecule type" value="Genomic_DNA"/>
</dbReference>
<organism evidence="1 2">
    <name type="scientific">Novosphingobium fuchskuhlense</name>
    <dbReference type="NCBI Taxonomy" id="1117702"/>
    <lineage>
        <taxon>Bacteria</taxon>
        <taxon>Pseudomonadati</taxon>
        <taxon>Pseudomonadota</taxon>
        <taxon>Alphaproteobacteria</taxon>
        <taxon>Sphingomonadales</taxon>
        <taxon>Sphingomonadaceae</taxon>
        <taxon>Novosphingobium</taxon>
    </lineage>
</organism>
<sequence>MVAVAASMDQTEVVNVTIRIPQVDQGDAQMLAQVKQVLARYGMVAGKIIIGGRQAPSDEQRGDDQWR</sequence>
<reference evidence="1 2" key="1">
    <citation type="submission" date="2015-10" db="EMBL/GenBank/DDBJ databases">
        <title>Draft genome sequence of Novosphingobium fuchskuhlense DSM 25065 isolated from a surface water sample of the southwest basin of Lake Grosse Fuchskuhle.</title>
        <authorList>
            <person name="Ruckert C."/>
            <person name="Winkler A."/>
            <person name="Glaeser J."/>
            <person name="Grossart H.-P."/>
            <person name="Kalinowski J."/>
            <person name="Glaeser S."/>
        </authorList>
    </citation>
    <scope>NUCLEOTIDE SEQUENCE [LARGE SCALE GENOMIC DNA]</scope>
    <source>
        <strain evidence="1 2">FNE08-7</strain>
    </source>
</reference>
<gene>
    <name evidence="1" type="ORF">AQZ52_17495</name>
</gene>
<dbReference type="STRING" id="1117702.AQZ52_17495"/>
<proteinExistence type="predicted"/>